<dbReference type="InterPro" id="IPR036961">
    <property type="entry name" value="Kinesin_motor_dom_sf"/>
</dbReference>
<evidence type="ECO:0000256" key="5">
    <source>
        <dbReference type="RuleBase" id="RU000394"/>
    </source>
</evidence>
<dbReference type="AlphaFoldDB" id="A0AAV0R3V1"/>
<dbReference type="PANTHER" id="PTHR47968:SF17">
    <property type="entry name" value="KINESIN-LIKE PROTEIN"/>
    <property type="match status" value="1"/>
</dbReference>
<evidence type="ECO:0000256" key="2">
    <source>
        <dbReference type="ARBA" id="ARBA00022840"/>
    </source>
</evidence>
<dbReference type="SUPFAM" id="SSF52540">
    <property type="entry name" value="P-loop containing nucleoside triphosphate hydrolases"/>
    <property type="match status" value="1"/>
</dbReference>
<dbReference type="InterPro" id="IPR001752">
    <property type="entry name" value="Kinesin_motor_dom"/>
</dbReference>
<protein>
    <recommendedName>
        <fullName evidence="5">Kinesin-like protein</fullName>
    </recommendedName>
</protein>
<keyword evidence="6" id="KW-0175">Coiled coil</keyword>
<dbReference type="InterPro" id="IPR027417">
    <property type="entry name" value="P-loop_NTPase"/>
</dbReference>
<proteinExistence type="inferred from homology"/>
<dbReference type="Gene3D" id="3.40.850.10">
    <property type="entry name" value="Kinesin motor domain"/>
    <property type="match status" value="2"/>
</dbReference>
<evidence type="ECO:0000313" key="8">
    <source>
        <dbReference type="EMBL" id="CAI0551098.1"/>
    </source>
</evidence>
<dbReference type="GO" id="GO:0003777">
    <property type="term" value="F:microtubule motor activity"/>
    <property type="evidence" value="ECO:0007669"/>
    <property type="project" value="InterPro"/>
</dbReference>
<dbReference type="GO" id="GO:0005874">
    <property type="term" value="C:microtubule"/>
    <property type="evidence" value="ECO:0007669"/>
    <property type="project" value="UniProtKB-KW"/>
</dbReference>
<evidence type="ECO:0000256" key="3">
    <source>
        <dbReference type="ARBA" id="ARBA00023175"/>
    </source>
</evidence>
<accession>A0AAV0R3V1</accession>
<dbReference type="PROSITE" id="PS50067">
    <property type="entry name" value="KINESIN_MOTOR_2"/>
    <property type="match status" value="1"/>
</dbReference>
<dbReference type="Pfam" id="PF00225">
    <property type="entry name" value="Kinesin"/>
    <property type="match status" value="2"/>
</dbReference>
<name>A0AAV0R3V1_9ROSI</name>
<dbReference type="PROSITE" id="PS00411">
    <property type="entry name" value="KINESIN_MOTOR_1"/>
    <property type="match status" value="1"/>
</dbReference>
<evidence type="ECO:0000256" key="1">
    <source>
        <dbReference type="ARBA" id="ARBA00022741"/>
    </source>
</evidence>
<dbReference type="EMBL" id="CAMGYJ010000010">
    <property type="protein sequence ID" value="CAI0551098.1"/>
    <property type="molecule type" value="Genomic_DNA"/>
</dbReference>
<keyword evidence="3 5" id="KW-0505">Motor protein</keyword>
<dbReference type="GO" id="GO:0008017">
    <property type="term" value="F:microtubule binding"/>
    <property type="evidence" value="ECO:0007669"/>
    <property type="project" value="InterPro"/>
</dbReference>
<dbReference type="SMART" id="SM00129">
    <property type="entry name" value="KISc"/>
    <property type="match status" value="1"/>
</dbReference>
<dbReference type="GO" id="GO:0007018">
    <property type="term" value="P:microtubule-based movement"/>
    <property type="evidence" value="ECO:0007669"/>
    <property type="project" value="InterPro"/>
</dbReference>
<gene>
    <name evidence="8" type="ORF">LITE_LOCUS45807</name>
</gene>
<comment type="similarity">
    <text evidence="4 5">Belongs to the TRAFAC class myosin-kinesin ATPase superfamily. Kinesin family.</text>
</comment>
<keyword evidence="5" id="KW-0493">Microtubule</keyword>
<dbReference type="InterPro" id="IPR019821">
    <property type="entry name" value="Kinesin_motor_CS"/>
</dbReference>
<comment type="caution">
    <text evidence="4">Lacks conserved residue(s) required for the propagation of feature annotation.</text>
</comment>
<sequence>MNQDIEASPSPKKQISNVTVCSRFRPLSSKERKDHGGRVCVCRIDDETFVFKDEKEEESTFSFDKVFYEDSLQADVYEFLALPIVRDAVNGVNGTIITYGQVSLVCCFAYLTTLPWYWDQGPNVLESDDMKKGLLPRVVDGLFEHIASAGDSIKYKIKLSMVEIYMEKVRDLFDLSKDNLVIKQSKDHEMLISGVTEASELLPLLSLSGKLVHLFSAWYWYETTDSLVRHSRSFAKPTCKIVSFENVFFKCIFLVLMLRLNLQAGIQNRAVGETQMNLASSRSHCAYIFTVQPDSTRDRGKTGKLVLVDLAGSEKVEKTGAEGKLLDEAKTINKSLSALGNVINALTCSSSKAIHIPYRDSKLTRLLQDALGGNSRTALICCCSPSTSNSSETFSTLRFGIRAKHIKTSPTAKRIIDEETEARWHPADVPTKEESGERTIAQMKLLPTVKHIDEDKEAKMHAADAKKDDCYERILAKLRERLDDEDVNLLEELLVLEEMLFDPSTAEGLELDFEDMTSRTINLLQQNLQELMITCEELTSENKALKARIAAGGTMEGDREENGSFFMQKVSGIISFFFPWVWGRAQ</sequence>
<dbReference type="InterPro" id="IPR027640">
    <property type="entry name" value="Kinesin-like_fam"/>
</dbReference>
<keyword evidence="2 5" id="KW-0067">ATP-binding</keyword>
<evidence type="ECO:0000259" key="7">
    <source>
        <dbReference type="PROSITE" id="PS50067"/>
    </source>
</evidence>
<evidence type="ECO:0000256" key="4">
    <source>
        <dbReference type="PROSITE-ProRule" id="PRU00283"/>
    </source>
</evidence>
<organism evidence="8 9">
    <name type="scientific">Linum tenue</name>
    <dbReference type="NCBI Taxonomy" id="586396"/>
    <lineage>
        <taxon>Eukaryota</taxon>
        <taxon>Viridiplantae</taxon>
        <taxon>Streptophyta</taxon>
        <taxon>Embryophyta</taxon>
        <taxon>Tracheophyta</taxon>
        <taxon>Spermatophyta</taxon>
        <taxon>Magnoliopsida</taxon>
        <taxon>eudicotyledons</taxon>
        <taxon>Gunneridae</taxon>
        <taxon>Pentapetalae</taxon>
        <taxon>rosids</taxon>
        <taxon>fabids</taxon>
        <taxon>Malpighiales</taxon>
        <taxon>Linaceae</taxon>
        <taxon>Linum</taxon>
    </lineage>
</organism>
<dbReference type="PANTHER" id="PTHR47968">
    <property type="entry name" value="CENTROMERE PROTEIN E"/>
    <property type="match status" value="1"/>
</dbReference>
<feature type="domain" description="Kinesin motor" evidence="7">
    <location>
        <begin position="17"/>
        <end position="406"/>
    </location>
</feature>
<dbReference type="PRINTS" id="PR00380">
    <property type="entry name" value="KINESINHEAVY"/>
</dbReference>
<evidence type="ECO:0000256" key="6">
    <source>
        <dbReference type="SAM" id="Coils"/>
    </source>
</evidence>
<reference evidence="8" key="1">
    <citation type="submission" date="2022-08" db="EMBL/GenBank/DDBJ databases">
        <authorList>
            <person name="Gutierrez-Valencia J."/>
        </authorList>
    </citation>
    <scope>NUCLEOTIDE SEQUENCE</scope>
</reference>
<dbReference type="Proteomes" id="UP001154282">
    <property type="component" value="Unassembled WGS sequence"/>
</dbReference>
<comment type="caution">
    <text evidence="8">The sequence shown here is derived from an EMBL/GenBank/DDBJ whole genome shotgun (WGS) entry which is preliminary data.</text>
</comment>
<feature type="coiled-coil region" evidence="6">
    <location>
        <begin position="521"/>
        <end position="548"/>
    </location>
</feature>
<evidence type="ECO:0000313" key="9">
    <source>
        <dbReference type="Proteomes" id="UP001154282"/>
    </source>
</evidence>
<keyword evidence="9" id="KW-1185">Reference proteome</keyword>
<keyword evidence="1 5" id="KW-0547">Nucleotide-binding</keyword>
<dbReference type="GO" id="GO:0005524">
    <property type="term" value="F:ATP binding"/>
    <property type="evidence" value="ECO:0007669"/>
    <property type="project" value="UniProtKB-KW"/>
</dbReference>